<dbReference type="AlphaFoldDB" id="A0A556QRJ6"/>
<protein>
    <submittedName>
        <fullName evidence="2">Uncharacterized protein</fullName>
    </submittedName>
</protein>
<dbReference type="OrthoDB" id="5966441at2"/>
<proteinExistence type="predicted"/>
<keyword evidence="1" id="KW-0732">Signal</keyword>
<organism evidence="2 3">
    <name type="scientific">Rariglobus hedericola</name>
    <dbReference type="NCBI Taxonomy" id="2597822"/>
    <lineage>
        <taxon>Bacteria</taxon>
        <taxon>Pseudomonadati</taxon>
        <taxon>Verrucomicrobiota</taxon>
        <taxon>Opitutia</taxon>
        <taxon>Opitutales</taxon>
        <taxon>Opitutaceae</taxon>
        <taxon>Rariglobus</taxon>
    </lineage>
</organism>
<dbReference type="RefSeq" id="WP_144229620.1">
    <property type="nucleotide sequence ID" value="NZ_CBCRVV010000020.1"/>
</dbReference>
<evidence type="ECO:0000313" key="3">
    <source>
        <dbReference type="Proteomes" id="UP000315648"/>
    </source>
</evidence>
<name>A0A556QRJ6_9BACT</name>
<evidence type="ECO:0000256" key="1">
    <source>
        <dbReference type="SAM" id="SignalP"/>
    </source>
</evidence>
<sequence>MMRFLLICCALSIPLAGAEEKSFSHGLSEVEIKESGLDKLTAAERARLDELVAAKTRAAAEVVAVSVPAATAPVAPVAPAAPAKPAILNGKIAGTMSGWSEGTVLVLEDGQRWTVLDKGTYRAAPVRRAPKVELFPLSNGDYVMTIQSVPRRAIVRRVVE</sequence>
<dbReference type="EMBL" id="VMBG01000001">
    <property type="protein sequence ID" value="TSJ79258.1"/>
    <property type="molecule type" value="Genomic_DNA"/>
</dbReference>
<gene>
    <name evidence="2" type="ORF">FPL22_08185</name>
</gene>
<reference evidence="2 3" key="1">
    <citation type="submission" date="2019-07" db="EMBL/GenBank/DDBJ databases">
        <title>Description of 53C-WASEF.</title>
        <authorList>
            <person name="Pitt A."/>
            <person name="Hahn M.W."/>
        </authorList>
    </citation>
    <scope>NUCLEOTIDE SEQUENCE [LARGE SCALE GENOMIC DNA]</scope>
    <source>
        <strain evidence="2 3">53C-WASEF</strain>
    </source>
</reference>
<comment type="caution">
    <text evidence="2">The sequence shown here is derived from an EMBL/GenBank/DDBJ whole genome shotgun (WGS) entry which is preliminary data.</text>
</comment>
<feature type="signal peptide" evidence="1">
    <location>
        <begin position="1"/>
        <end position="18"/>
    </location>
</feature>
<dbReference type="Proteomes" id="UP000315648">
    <property type="component" value="Unassembled WGS sequence"/>
</dbReference>
<evidence type="ECO:0000313" key="2">
    <source>
        <dbReference type="EMBL" id="TSJ79258.1"/>
    </source>
</evidence>
<keyword evidence="3" id="KW-1185">Reference proteome</keyword>
<feature type="chain" id="PRO_5021849084" evidence="1">
    <location>
        <begin position="19"/>
        <end position="160"/>
    </location>
</feature>
<accession>A0A556QRJ6</accession>